<evidence type="ECO:0000256" key="1">
    <source>
        <dbReference type="SAM" id="MobiDB-lite"/>
    </source>
</evidence>
<keyword evidence="3" id="KW-0645">Protease</keyword>
<dbReference type="AlphaFoldDB" id="A0A1D6MC40"/>
<feature type="region of interest" description="Disordered" evidence="1">
    <location>
        <begin position="28"/>
        <end position="78"/>
    </location>
</feature>
<feature type="compositionally biased region" description="Basic and acidic residues" evidence="1">
    <location>
        <begin position="37"/>
        <end position="51"/>
    </location>
</feature>
<dbReference type="GO" id="GO:0008233">
    <property type="term" value="F:peptidase activity"/>
    <property type="evidence" value="ECO:0007669"/>
    <property type="project" value="UniProtKB-KW"/>
</dbReference>
<sequence>MALRGNLPVLLLLFAAAATASGKSARLDLFPAAPGPQERRRDPRLRHDPHGPRHPGVQGRGRRADQAPGRGPQSGLPPVRALLQLDGTATGSAGDPKAGGAVHRVRAAGATGEELRDRRETWREVHRLAGGRVARRVGHRQHHAARAPLGIRPQEHGGQVHAVDLHPVIVKLTSMVLLIRAFEGKCFF</sequence>
<evidence type="ECO:0000313" key="3">
    <source>
        <dbReference type="EMBL" id="AQK88320.1"/>
    </source>
</evidence>
<gene>
    <name evidence="3" type="ORF">ZEAMMB73_Zm00001d038968</name>
</gene>
<organism evidence="3">
    <name type="scientific">Zea mays</name>
    <name type="common">Maize</name>
    <dbReference type="NCBI Taxonomy" id="4577"/>
    <lineage>
        <taxon>Eukaryota</taxon>
        <taxon>Viridiplantae</taxon>
        <taxon>Streptophyta</taxon>
        <taxon>Embryophyta</taxon>
        <taxon>Tracheophyta</taxon>
        <taxon>Spermatophyta</taxon>
        <taxon>Magnoliopsida</taxon>
        <taxon>Liliopsida</taxon>
        <taxon>Poales</taxon>
        <taxon>Poaceae</taxon>
        <taxon>PACMAD clade</taxon>
        <taxon>Panicoideae</taxon>
        <taxon>Andropogonodae</taxon>
        <taxon>Andropogoneae</taxon>
        <taxon>Tripsacinae</taxon>
        <taxon>Zea</taxon>
    </lineage>
</organism>
<keyword evidence="3" id="KW-0378">Hydrolase</keyword>
<feature type="signal peptide" evidence="2">
    <location>
        <begin position="1"/>
        <end position="22"/>
    </location>
</feature>
<protein>
    <submittedName>
        <fullName evidence="3">Eukaryotic aspartyl protease family protein</fullName>
    </submittedName>
</protein>
<name>A0A1D6MC40_MAIZE</name>
<proteinExistence type="predicted"/>
<feature type="chain" id="PRO_5010806982" evidence="2">
    <location>
        <begin position="23"/>
        <end position="188"/>
    </location>
</feature>
<accession>A0A1D6MC40</accession>
<keyword evidence="2" id="KW-0732">Signal</keyword>
<evidence type="ECO:0000256" key="2">
    <source>
        <dbReference type="SAM" id="SignalP"/>
    </source>
</evidence>
<dbReference type="GO" id="GO:0006508">
    <property type="term" value="P:proteolysis"/>
    <property type="evidence" value="ECO:0007669"/>
    <property type="project" value="UniProtKB-KW"/>
</dbReference>
<reference evidence="3" key="1">
    <citation type="submission" date="2015-12" db="EMBL/GenBank/DDBJ databases">
        <title>Update maize B73 reference genome by single molecule sequencing technologies.</title>
        <authorList>
            <consortium name="Maize Genome Sequencing Project"/>
            <person name="Ware D."/>
        </authorList>
    </citation>
    <scope>NUCLEOTIDE SEQUENCE</scope>
    <source>
        <tissue evidence="3">Seedling</tissue>
    </source>
</reference>
<dbReference type="EMBL" id="CM000782">
    <property type="protein sequence ID" value="AQK88320.1"/>
    <property type="molecule type" value="Genomic_DNA"/>
</dbReference>